<evidence type="ECO:0000256" key="1">
    <source>
        <dbReference type="SAM" id="MobiDB-lite"/>
    </source>
</evidence>
<feature type="compositionally biased region" description="Polar residues" evidence="1">
    <location>
        <begin position="622"/>
        <end position="636"/>
    </location>
</feature>
<reference evidence="2" key="1">
    <citation type="journal article" date="2023" name="bioRxiv">
        <title>Improved chromosome-level genome assembly for marigold (Tagetes erecta).</title>
        <authorList>
            <person name="Jiang F."/>
            <person name="Yuan L."/>
            <person name="Wang S."/>
            <person name="Wang H."/>
            <person name="Xu D."/>
            <person name="Wang A."/>
            <person name="Fan W."/>
        </authorList>
    </citation>
    <scope>NUCLEOTIDE SEQUENCE</scope>
    <source>
        <strain evidence="2">WSJ</strain>
        <tissue evidence="2">Leaf</tissue>
    </source>
</reference>
<evidence type="ECO:0000313" key="3">
    <source>
        <dbReference type="Proteomes" id="UP001229421"/>
    </source>
</evidence>
<gene>
    <name evidence="2" type="ORF">QVD17_35360</name>
</gene>
<feature type="compositionally biased region" description="Basic and acidic residues" evidence="1">
    <location>
        <begin position="461"/>
        <end position="470"/>
    </location>
</feature>
<feature type="region of interest" description="Disordered" evidence="1">
    <location>
        <begin position="284"/>
        <end position="313"/>
    </location>
</feature>
<proteinExistence type="predicted"/>
<comment type="caution">
    <text evidence="2">The sequence shown here is derived from an EMBL/GenBank/DDBJ whole genome shotgun (WGS) entry which is preliminary data.</text>
</comment>
<keyword evidence="3" id="KW-1185">Reference proteome</keyword>
<dbReference type="AlphaFoldDB" id="A0AAD8NL53"/>
<dbReference type="EMBL" id="JAUHHV010000009">
    <property type="protein sequence ID" value="KAK1413584.1"/>
    <property type="molecule type" value="Genomic_DNA"/>
</dbReference>
<accession>A0AAD8NL53</accession>
<feature type="region of interest" description="Disordered" evidence="1">
    <location>
        <begin position="550"/>
        <end position="636"/>
    </location>
</feature>
<feature type="compositionally biased region" description="Basic and acidic residues" evidence="1">
    <location>
        <begin position="483"/>
        <end position="495"/>
    </location>
</feature>
<feature type="compositionally biased region" description="Polar residues" evidence="1">
    <location>
        <begin position="285"/>
        <end position="301"/>
    </location>
</feature>
<dbReference type="Proteomes" id="UP001229421">
    <property type="component" value="Unassembled WGS sequence"/>
</dbReference>
<feature type="compositionally biased region" description="Polar residues" evidence="1">
    <location>
        <begin position="605"/>
        <end position="614"/>
    </location>
</feature>
<feature type="compositionally biased region" description="Basic and acidic residues" evidence="1">
    <location>
        <begin position="302"/>
        <end position="313"/>
    </location>
</feature>
<feature type="region of interest" description="Disordered" evidence="1">
    <location>
        <begin position="455"/>
        <end position="534"/>
    </location>
</feature>
<feature type="compositionally biased region" description="Basic and acidic residues" evidence="1">
    <location>
        <begin position="550"/>
        <end position="587"/>
    </location>
</feature>
<name>A0AAD8NL53_TARER</name>
<feature type="region of interest" description="Disordered" evidence="1">
    <location>
        <begin position="170"/>
        <end position="190"/>
    </location>
</feature>
<feature type="compositionally biased region" description="Basic and acidic residues" evidence="1">
    <location>
        <begin position="503"/>
        <end position="525"/>
    </location>
</feature>
<organism evidence="2 3">
    <name type="scientific">Tagetes erecta</name>
    <name type="common">African marigold</name>
    <dbReference type="NCBI Taxonomy" id="13708"/>
    <lineage>
        <taxon>Eukaryota</taxon>
        <taxon>Viridiplantae</taxon>
        <taxon>Streptophyta</taxon>
        <taxon>Embryophyta</taxon>
        <taxon>Tracheophyta</taxon>
        <taxon>Spermatophyta</taxon>
        <taxon>Magnoliopsida</taxon>
        <taxon>eudicotyledons</taxon>
        <taxon>Gunneridae</taxon>
        <taxon>Pentapetalae</taxon>
        <taxon>asterids</taxon>
        <taxon>campanulids</taxon>
        <taxon>Asterales</taxon>
        <taxon>Asteraceae</taxon>
        <taxon>Asteroideae</taxon>
        <taxon>Heliantheae alliance</taxon>
        <taxon>Tageteae</taxon>
        <taxon>Tagetes</taxon>
    </lineage>
</organism>
<protein>
    <submittedName>
        <fullName evidence="2">Uncharacterized protein</fullName>
    </submittedName>
</protein>
<evidence type="ECO:0000313" key="2">
    <source>
        <dbReference type="EMBL" id="KAK1413584.1"/>
    </source>
</evidence>
<sequence length="712" mass="79163">MAPSAGNNAGLSDHTVVFIDTNLDTHLAINTSDSDTVSDFKGKVMLEHRQLFPAIGDIRVECLKVKQRGNFYHLSDSVLVKNAFDSTKRNWFVSVDVSCFEQNDGLQRLGKHKDGDQLALPWVAHSHSIEIQDNRGSPSVRSKIVPFVNQKVFSLDQLTSADSCKDALKNVEEDRSCDDTPGPSVKKKRKTESVKKIVKASEENIALTYDNDKVNDENAAVNNLSDENNRTNIGENCYALDQVATAGDVEMVVENNIQEDMPVGISQMEEKSELVRKPAMENEIHSSLTSKDAIKSSSQKDVGSDGKECAGDQIDKYKDDSEISLKQKLELKRPGMNKGTMCSENIGEGKRKLFKHSDKVVGISSTVTASIIDERKMNEELEKTLVVAEKDDDVIVKEVDTSVENMEEKSRKEFTDTNDAVSILMMLRHSISMMNNDAEISILGQNTSQVNAEGISNNFEKQNEKMDDTTKKRKKRKTTKSAGRNEDEPKRKYVDGDIFGNVKEGDSSLPDADRKDGDKVEEKDSQISPAGLVAKAEKNNISQDLLSKHQSNEVELESKKSQSVDHHHLPEKTLKKTKDDPRNDQSRKLVSKNVNNKVSIDLLKDQNTTNTDNLKTPKKSSKSNAQKTSKQQSIPGQANVKFLKKKIANCLQQVKTLLNTPGTIFGDDSFNNASVNLDCSTRIPSGISSPIHHHHLQKKVYLANTQEKACLM</sequence>